<dbReference type="KEGG" id="eiv:EIN_324210"/>
<organism evidence="2 3">
    <name type="scientific">Entamoeba invadens IP1</name>
    <dbReference type="NCBI Taxonomy" id="370355"/>
    <lineage>
        <taxon>Eukaryota</taxon>
        <taxon>Amoebozoa</taxon>
        <taxon>Evosea</taxon>
        <taxon>Archamoebae</taxon>
        <taxon>Mastigamoebida</taxon>
        <taxon>Entamoebidae</taxon>
        <taxon>Entamoeba</taxon>
    </lineage>
</organism>
<dbReference type="OrthoDB" id="29850at2759"/>
<evidence type="ECO:0000313" key="3">
    <source>
        <dbReference type="Proteomes" id="UP000014680"/>
    </source>
</evidence>
<sequence>MSYQLSSLQQTTIDKLKELIYTILNKFEQMISTYDKSKTLSIQIQSAMISTVLCSQTSCDFFKQVQYTEIQKETIESFINTTKDLQKVYKAEPNKDIFVIFINRLSVLISEVITFNTSIEKLKKCDLLTELENVKSNSVQLNSVLIQKDFKGNNSVGMAQIYLLKYNILDCLLNNFYQLQVKENVSTQFRQMFLNALSLYYDQEINTVSMKEIKDQVPYPVFKKFNDFVYYCDDQHADKIEIAGVVLPAILTLKSDVKSDKPNYTIDYLLQTQPLPFIKDPLKSIDDLKNVTECLQHVTFDIENAQNNLKILQKDTNKLITNQTLAQNYIQNLKLELNRRVEEEKQAIVVAISFEDYFMEITKTVVIKESNGDVKYYTFKITQTMNDGEMFSVDNKFFILKVVHQKLRRENDDVVCYLNDDEIKELYKNVINTLSVLAINFMSKEIKSEEKRVTGAGFKKKSGGFGDFVIRKINNKIPENLPSALKEQILKERSLLKNAENLLLDFASKIQSTQILIETEKNKIIAKQREIDNLNQKKKKLEEIIIKEKLKIKRKREEYDQKIWEEGGQIEIIIKEAQEERRIALYKLSQNKMVSYKENKTNTNGLYHFEFDNQEFCVKECIDDKDNIFDINTVGRGKNKMKQMNVKLIGINKKDKNHDFSNTHEVLDILSKEQNVIVFDVDIPKDYNKRVFPVVVCHLSQIKINTNLPLVFPVEVPRCDSVCEYIYVNGYDKTNKDQNGIIVLHVHQKGVVEYNTLKVSSEEIVFECSGNYTRETEKSEISDMYLDDKIEKVNCSLKDQSLIKTNQNKIIEIKKAQTNIVKKEPKRWETVEQKDKTKNVVLKKTTPLRKDMTSLKKEDKIKKGKYKDITRETFKTKDYETIRFDDLYFEQWERLKEIEKNNNFELIACQGVLFKISLGNFFLFEKDGVEYQVSINNNIRKFLAHEKDGVESYIYNVEKIEEEKSFVTDMSFTVTKILIEQIKKSPYQKVFGVVVGSVQWKNLKSEQKTMHIIIPIDKDWVNKNFTFKISKKLVYKSKKASAENLDSQIVFRKQSQKIYKEFEDRIIQLEDTNKMLTQKINENENLINQQENDITAKQCVIKALQTTINNLQQTTPKVEQKRDTMESEFNIQNYKKDKKMVEIINTEIPQLLFMKGGNFSINIHEEILEFNVPQYSEEPIVYKIEGKGRVDGKVNQSLMITASMEKDESCVIIGKDVFKSIAVSKEFIGKYITIPVTVLDYQDNIQFVVQDEITLKIANYGWFEKESKIRGDLFITIKTV</sequence>
<dbReference type="RefSeq" id="XP_004259274.1">
    <property type="nucleotide sequence ID" value="XM_004259226.1"/>
</dbReference>
<gene>
    <name evidence="2" type="ORF">EIN_324210</name>
</gene>
<name>L7FNR7_ENTIV</name>
<dbReference type="EMBL" id="KB206366">
    <property type="protein sequence ID" value="ELP92503.1"/>
    <property type="molecule type" value="Genomic_DNA"/>
</dbReference>
<dbReference type="GeneID" id="14891484"/>
<keyword evidence="1" id="KW-0175">Coiled coil</keyword>
<accession>L7FNR7</accession>
<feature type="coiled-coil region" evidence="1">
    <location>
        <begin position="517"/>
        <end position="558"/>
    </location>
</feature>
<dbReference type="AlphaFoldDB" id="L7FNR7"/>
<protein>
    <submittedName>
        <fullName evidence="2">Uncharacterized protein</fullName>
    </submittedName>
</protein>
<reference evidence="2 3" key="1">
    <citation type="submission" date="2012-10" db="EMBL/GenBank/DDBJ databases">
        <authorList>
            <person name="Zafar N."/>
            <person name="Inman J."/>
            <person name="Hall N."/>
            <person name="Lorenzi H."/>
            <person name="Caler E."/>
        </authorList>
    </citation>
    <scope>NUCLEOTIDE SEQUENCE [LARGE SCALE GENOMIC DNA]</scope>
    <source>
        <strain evidence="2 3">IP1</strain>
    </source>
</reference>
<evidence type="ECO:0000313" key="2">
    <source>
        <dbReference type="EMBL" id="ELP92503.1"/>
    </source>
</evidence>
<proteinExistence type="predicted"/>
<feature type="coiled-coil region" evidence="1">
    <location>
        <begin position="1052"/>
        <end position="1128"/>
    </location>
</feature>
<evidence type="ECO:0000256" key="1">
    <source>
        <dbReference type="SAM" id="Coils"/>
    </source>
</evidence>
<dbReference type="VEuPathDB" id="AmoebaDB:EIN_324210"/>
<dbReference type="Proteomes" id="UP000014680">
    <property type="component" value="Unassembled WGS sequence"/>
</dbReference>
<feature type="coiled-coil region" evidence="1">
    <location>
        <begin position="295"/>
        <end position="322"/>
    </location>
</feature>
<keyword evidence="3" id="KW-1185">Reference proteome</keyword>